<dbReference type="RefSeq" id="WP_302908604.1">
    <property type="nucleotide sequence ID" value="NZ_JAUMIS010000001.1"/>
</dbReference>
<gene>
    <name evidence="3" type="ORF">QVZ43_01535</name>
</gene>
<sequence length="1253" mass="136854">MSATGSENRAAEQTSPRPALRFAARLSSVIWWLLLTVLVLLALYAGVGRQLTSNVDRYTADLESELSARLGHQVSIEQLSSRWFWLDPSFTARNVVVRRPDSDDSLAQIEYFRIRFDFLSSLLRWRVVFEDFELDGVELALRQSNEGELRVRGAELPEPVNNRLNRLLQLAGEWLSEPYAKVTRLSLSLKDSEGELRHVDVPQLDLVYRDGLFRASGRAIRSGATEQLASFRLVGRHFFRGDFTGQLYLDVQSGRLFDALIDEYEWRDIRVEGVDLGGEAWLTFQDGEVQQVNGRLNTPYLQLSVGNESLAPIENIQARFGWRRSGHPLSSVASGSEAADVSEQPGEWHLQELQWQWNADKVSPFSLSMVPSENGLLASANALPLGPIQRLLSALPVLPEPASNALVNYRPEGFLDGVTLWFPKDPQSSFEFGGQLRDVRVEAFGGAPALSGVAGQLWLDREAGYVDLTSEDGPVGMAFPGLYSQGWLFPGFNGRVSWQFDNTGFRVFSENLNLHYGKDTRFTGAFELAKAPEEPTGLELDIGVANGNEQTLSAFLPDKPLNPGLYDWLTEAIQTADNISGYYRGSGQIGALAAKGSFESSMEFGFDKATVAYHERWPVVSGASGRVVVQDGVTNVSLDSARTGGITLEPSDVQVASEDGDTVVRVNAAGEFPGEAIGFWLKNSPLGEIASERAAELDIDGDYQMALSIALPLSTEAEPVVDLQVKTESGSVRYPIADLAWQGITGEISYQTESGISGLGLSARFLGQPVEITLASSANDSGVSVRQWGQMSVPDLFRLAGRDEGAGFGVSGTVSYVAELKMGDNPSPGVSLRSGLRGVALDWPGALGKTADEVAPLKAIVNPGADGGIEIIADWENRAAFSLLFRDSGLDLNVKHLYLKDQRLENIQLEATALEDRWIIDARSERVEGRLVVPEQGIVVADIETLRLRRGDNDEDNARSLLTLEEQLEAFRSLGMGDWPDIDVTIADLQLDAESVGSWAFRLRPEAERLSVEGIEGRLSSLTVVGDMVWSIVGARETTRFNGQISGGALNDLGPLLGYDVPLTNKTTNIELDVDWPGRPDEFGIRRLSGSVQLRLDEGVILEQNNTAQLFRVFNLLNADTLWRRLKLDFSDLYERGVAFDAISGQAQITEGLLTLDPELQVVGPSGAFRLVGATNMVQESLDMKLVVVLPLTQNLPLAALLMGAGAPIGGALFVLDKVLGDPLSKLTSATYRVGGTWDNPEVSLQRVFDTGQ</sequence>
<comment type="caution">
    <text evidence="3">The sequence shown here is derived from an EMBL/GenBank/DDBJ whole genome shotgun (WGS) entry which is preliminary data.</text>
</comment>
<dbReference type="PANTHER" id="PTHR38690">
    <property type="entry name" value="PROTEASE-RELATED"/>
    <property type="match status" value="1"/>
</dbReference>
<dbReference type="InterPro" id="IPR011836">
    <property type="entry name" value="YhdP"/>
</dbReference>
<dbReference type="Proteomes" id="UP001168640">
    <property type="component" value="Unassembled WGS sequence"/>
</dbReference>
<keyword evidence="1" id="KW-0472">Membrane</keyword>
<dbReference type="Pfam" id="PF13116">
    <property type="entry name" value="YhdP"/>
    <property type="match status" value="1"/>
</dbReference>
<name>A0ABT8VWM8_9GAMM</name>
<evidence type="ECO:0000313" key="3">
    <source>
        <dbReference type="EMBL" id="MDO3720381.1"/>
    </source>
</evidence>
<organism evidence="3 4">
    <name type="scientific">Marinobacter suaedae</name>
    <dbReference type="NCBI Taxonomy" id="3057675"/>
    <lineage>
        <taxon>Bacteria</taxon>
        <taxon>Pseudomonadati</taxon>
        <taxon>Pseudomonadota</taxon>
        <taxon>Gammaproteobacteria</taxon>
        <taxon>Pseudomonadales</taxon>
        <taxon>Marinobacteraceae</taxon>
        <taxon>Marinobacter</taxon>
    </lineage>
</organism>
<keyword evidence="1" id="KW-0812">Transmembrane</keyword>
<protein>
    <submittedName>
        <fullName evidence="3">AsmA-like C-terminal region-containing protein</fullName>
    </submittedName>
</protein>
<keyword evidence="1" id="KW-1133">Transmembrane helix</keyword>
<evidence type="ECO:0000313" key="4">
    <source>
        <dbReference type="Proteomes" id="UP001168640"/>
    </source>
</evidence>
<dbReference type="EMBL" id="JAUMIS010000001">
    <property type="protein sequence ID" value="MDO3720381.1"/>
    <property type="molecule type" value="Genomic_DNA"/>
</dbReference>
<keyword evidence="4" id="KW-1185">Reference proteome</keyword>
<evidence type="ECO:0000259" key="2">
    <source>
        <dbReference type="Pfam" id="PF13116"/>
    </source>
</evidence>
<accession>A0ABT8VWM8</accession>
<feature type="domain" description="YhdP central" evidence="2">
    <location>
        <begin position="24"/>
        <end position="887"/>
    </location>
</feature>
<dbReference type="PANTHER" id="PTHR38690:SF1">
    <property type="entry name" value="PROTEASE"/>
    <property type="match status" value="1"/>
</dbReference>
<proteinExistence type="predicted"/>
<evidence type="ECO:0000256" key="1">
    <source>
        <dbReference type="SAM" id="Phobius"/>
    </source>
</evidence>
<reference evidence="3" key="1">
    <citation type="submission" date="2023-07" db="EMBL/GenBank/DDBJ databases">
        <title>Marinobacter sp. chi1 genome sequencing and assembly.</title>
        <authorList>
            <person name="Park S."/>
        </authorList>
    </citation>
    <scope>NUCLEOTIDE SEQUENCE</scope>
    <source>
        <strain evidence="3">Chi1</strain>
    </source>
</reference>
<dbReference type="InterPro" id="IPR025263">
    <property type="entry name" value="YhdP_central"/>
</dbReference>
<feature type="transmembrane region" description="Helical" evidence="1">
    <location>
        <begin position="29"/>
        <end position="47"/>
    </location>
</feature>